<comment type="caution">
    <text evidence="2">The sequence shown here is derived from an EMBL/GenBank/DDBJ whole genome shotgun (WGS) entry which is preliminary data.</text>
</comment>
<name>A0A242A6K2_9ENTE</name>
<evidence type="ECO:0000256" key="1">
    <source>
        <dbReference type="SAM" id="Phobius"/>
    </source>
</evidence>
<feature type="transmembrane region" description="Helical" evidence="1">
    <location>
        <begin position="229"/>
        <end position="248"/>
    </location>
</feature>
<organism evidence="2 3">
    <name type="scientific">Candidatus Enterococcus testudinis</name>
    <dbReference type="NCBI Taxonomy" id="1834191"/>
    <lineage>
        <taxon>Bacteria</taxon>
        <taxon>Bacillati</taxon>
        <taxon>Bacillota</taxon>
        <taxon>Bacilli</taxon>
        <taxon>Lactobacillales</taxon>
        <taxon>Enterococcaceae</taxon>
        <taxon>Enterococcus</taxon>
    </lineage>
</organism>
<keyword evidence="1" id="KW-0472">Membrane</keyword>
<feature type="transmembrane region" description="Helical" evidence="1">
    <location>
        <begin position="179"/>
        <end position="208"/>
    </location>
</feature>
<keyword evidence="1" id="KW-0812">Transmembrane</keyword>
<sequence length="289" mass="33822">MKRINVLIFKKRFYLFAILCLSSFFMNLFLWNETTQLIRAQPVMNRLKHLSANNIYLINYVPDADGNGAIKELSDQDRADIASFLLTFQQYLYSGTARYLHENNFDTSSLTVISKSDIERNVKDLYVDIAFMNNMFLLEPPSDIRTKFEDHSISIKGTFTQQSMSDRYQNEYKYYFGNFLFGLSVSGVLLSFGLLIIYLLVSSSVAIFSEELRLLRMIGLPRIKIRRNIEWLFAMPILFSAIVFIIFINNIGFDMIIEDYIYITFLNMLLCFISKFMVDRKLKKGVYDD</sequence>
<dbReference type="EMBL" id="NGKU01000001">
    <property type="protein sequence ID" value="OTN76665.1"/>
    <property type="molecule type" value="Genomic_DNA"/>
</dbReference>
<keyword evidence="3" id="KW-1185">Reference proteome</keyword>
<feature type="transmembrane region" description="Helical" evidence="1">
    <location>
        <begin position="260"/>
        <end position="278"/>
    </location>
</feature>
<dbReference type="Proteomes" id="UP000195043">
    <property type="component" value="Unassembled WGS sequence"/>
</dbReference>
<reference evidence="2 3" key="1">
    <citation type="submission" date="2017-05" db="EMBL/GenBank/DDBJ databases">
        <title>The Genome Sequence of Enterococcus sp. 8G7_MSG3316.</title>
        <authorList>
            <consortium name="The Broad Institute Genomics Platform"/>
            <consortium name="The Broad Institute Genomic Center for Infectious Diseases"/>
            <person name="Earl A."/>
            <person name="Manson A."/>
            <person name="Schwartman J."/>
            <person name="Gilmore M."/>
            <person name="Abouelleil A."/>
            <person name="Cao P."/>
            <person name="Chapman S."/>
            <person name="Cusick C."/>
            <person name="Shea T."/>
            <person name="Young S."/>
            <person name="Neafsey D."/>
            <person name="Nusbaum C."/>
            <person name="Birren B."/>
        </authorList>
    </citation>
    <scope>NUCLEOTIDE SEQUENCE [LARGE SCALE GENOMIC DNA]</scope>
    <source>
        <strain evidence="2 3">8G7_MSG3316</strain>
    </source>
</reference>
<proteinExistence type="predicted"/>
<evidence type="ECO:0000313" key="2">
    <source>
        <dbReference type="EMBL" id="OTN76665.1"/>
    </source>
</evidence>
<evidence type="ECO:0000313" key="3">
    <source>
        <dbReference type="Proteomes" id="UP000195043"/>
    </source>
</evidence>
<dbReference type="RefSeq" id="WP_086274597.1">
    <property type="nucleotide sequence ID" value="NZ_NGKU01000001.1"/>
</dbReference>
<dbReference type="AlphaFoldDB" id="A0A242A6K2"/>
<dbReference type="OrthoDB" id="2224397at2"/>
<keyword evidence="1" id="KW-1133">Transmembrane helix</keyword>
<dbReference type="STRING" id="1834191.A5886_001743"/>
<gene>
    <name evidence="2" type="ORF">A5886_001743</name>
</gene>
<feature type="transmembrane region" description="Helical" evidence="1">
    <location>
        <begin position="12"/>
        <end position="31"/>
    </location>
</feature>
<accession>A0A242A6K2</accession>
<protein>
    <submittedName>
        <fullName evidence="2">Uncharacterized protein</fullName>
    </submittedName>
</protein>